<dbReference type="Proteomes" id="UP000191820">
    <property type="component" value="Chromosome"/>
</dbReference>
<evidence type="ECO:0000256" key="1">
    <source>
        <dbReference type="SAM" id="SignalP"/>
    </source>
</evidence>
<evidence type="ECO:0000313" key="3">
    <source>
        <dbReference type="Proteomes" id="UP000191820"/>
    </source>
</evidence>
<keyword evidence="1" id="KW-0732">Signal</keyword>
<name>A0ABN4YGX1_9GAMM</name>
<accession>A0ABN4YGX1</accession>
<gene>
    <name evidence="2" type="ORF">SJ2017_2203</name>
</gene>
<protein>
    <submittedName>
        <fullName evidence="2">Uncharacterized protein</fullName>
    </submittedName>
</protein>
<reference evidence="2 3" key="1">
    <citation type="submission" date="2017-03" db="EMBL/GenBank/DDBJ databases">
        <title>Genome sequencing of Shewanella japonica KCTC 22435.</title>
        <authorList>
            <person name="Kim K.M."/>
        </authorList>
    </citation>
    <scope>NUCLEOTIDE SEQUENCE [LARGE SCALE GENOMIC DNA]</scope>
    <source>
        <strain evidence="2 3">KCTC 22435</strain>
    </source>
</reference>
<proteinExistence type="predicted"/>
<feature type="chain" id="PRO_5046215425" evidence="1">
    <location>
        <begin position="24"/>
        <end position="116"/>
    </location>
</feature>
<organism evidence="2 3">
    <name type="scientific">Shewanella japonica</name>
    <dbReference type="NCBI Taxonomy" id="93973"/>
    <lineage>
        <taxon>Bacteria</taxon>
        <taxon>Pseudomonadati</taxon>
        <taxon>Pseudomonadota</taxon>
        <taxon>Gammaproteobacteria</taxon>
        <taxon>Alteromonadales</taxon>
        <taxon>Shewanellaceae</taxon>
        <taxon>Shewanella</taxon>
    </lineage>
</organism>
<keyword evidence="3" id="KW-1185">Reference proteome</keyword>
<feature type="signal peptide" evidence="1">
    <location>
        <begin position="1"/>
        <end position="23"/>
    </location>
</feature>
<dbReference type="EMBL" id="CP020472">
    <property type="protein sequence ID" value="ARD22496.1"/>
    <property type="molecule type" value="Genomic_DNA"/>
</dbReference>
<sequence>MKRMSLLVVFVCGYGLASFQATRAQLQDEINDYPNEIAIASKLLTLYSEQCEGAEQTSFSPYVQHATTRYQLLVNKADKFPYFLDQHFVENHLQSASEFNQLIQSSRNHLFACSKS</sequence>
<evidence type="ECO:0000313" key="2">
    <source>
        <dbReference type="EMBL" id="ARD22496.1"/>
    </source>
</evidence>